<gene>
    <name evidence="18" type="ORF">JRQ81_016918</name>
</gene>
<dbReference type="Gene3D" id="3.40.50.720">
    <property type="entry name" value="NAD(P)-binding Rossmann-like Domain"/>
    <property type="match status" value="1"/>
</dbReference>
<dbReference type="Proteomes" id="UP001142489">
    <property type="component" value="Unassembled WGS sequence"/>
</dbReference>
<dbReference type="PRINTS" id="PR00080">
    <property type="entry name" value="SDRFAMILY"/>
</dbReference>
<keyword evidence="8" id="KW-0752">Steroid biosynthesis</keyword>
<comment type="similarity">
    <text evidence="12">Belongs to the short-chain dehydrogenases/reductases (SDR) family. 17-beta-HSD 3 subfamily.</text>
</comment>
<dbReference type="InterPro" id="IPR036291">
    <property type="entry name" value="NAD(P)-bd_dom_sf"/>
</dbReference>
<comment type="subcellular location">
    <subcellularLocation>
        <location evidence="1">Endoplasmic reticulum</location>
    </subcellularLocation>
    <subcellularLocation>
        <location evidence="2">Lipid droplet</location>
    </subcellularLocation>
</comment>
<evidence type="ECO:0000256" key="8">
    <source>
        <dbReference type="ARBA" id="ARBA00022955"/>
    </source>
</evidence>
<dbReference type="InterPro" id="IPR002347">
    <property type="entry name" value="SDR_fam"/>
</dbReference>
<dbReference type="EC" id="1.1.1.62" evidence="11"/>
<evidence type="ECO:0000256" key="14">
    <source>
        <dbReference type="ARBA" id="ARBA00042233"/>
    </source>
</evidence>
<evidence type="ECO:0000256" key="12">
    <source>
        <dbReference type="ARBA" id="ARBA00038261"/>
    </source>
</evidence>
<sequence length="263" mass="29208">MHLLLEIPFFLLIILYSYLEAFIKFLIPTKKKSISGEIVLVTGSGHGLGRATAYEFAKRQCTVILWDINKNGIEETAEECRKLGATAHLFVVDCSKREEIYKAADKVKQEIGDVSILMNNAGVVSPTDILSTDDHDIQKMFDTIKAFLPTMMKNNHGHIVTVASAGGHIVAPFLVAYCSSKFAAVGLHRALTQELSVMKKNGVQTSCVCPMFIKTNFVKNPSSRMMPPMEPEEVAKHVIKGVLTNESMIFIPPFLKFSVMLDR</sequence>
<evidence type="ECO:0000256" key="2">
    <source>
        <dbReference type="ARBA" id="ARBA00004502"/>
    </source>
</evidence>
<evidence type="ECO:0000256" key="6">
    <source>
        <dbReference type="ARBA" id="ARBA00022824"/>
    </source>
</evidence>
<evidence type="ECO:0000256" key="11">
    <source>
        <dbReference type="ARBA" id="ARBA00024072"/>
    </source>
</evidence>
<evidence type="ECO:0000256" key="5">
    <source>
        <dbReference type="ARBA" id="ARBA00022729"/>
    </source>
</evidence>
<evidence type="ECO:0000313" key="19">
    <source>
        <dbReference type="Proteomes" id="UP001142489"/>
    </source>
</evidence>
<dbReference type="GO" id="GO:0004303">
    <property type="term" value="F:estradiol 17-beta-dehydrogenase [NAD(P)+] activity"/>
    <property type="evidence" value="ECO:0007669"/>
    <property type="project" value="UniProtKB-EC"/>
</dbReference>
<protein>
    <recommendedName>
        <fullName evidence="13">Estradiol 17-beta-dehydrogenase 11</fullName>
        <ecNumber evidence="11">1.1.1.62</ecNumber>
    </recommendedName>
    <alternativeName>
        <fullName evidence="14">17-beta-hydroxysteroid dehydrogenase 11</fullName>
    </alternativeName>
    <alternativeName>
        <fullName evidence="15">Dehydrogenase/reductase SDR family member 8</fullName>
    </alternativeName>
</protein>
<accession>A0A9Q1B114</accession>
<comment type="caution">
    <text evidence="18">The sequence shown here is derived from an EMBL/GenBank/DDBJ whole genome shotgun (WGS) entry which is preliminary data.</text>
</comment>
<dbReference type="AlphaFoldDB" id="A0A9Q1B114"/>
<proteinExistence type="inferred from homology"/>
<evidence type="ECO:0000256" key="9">
    <source>
        <dbReference type="ARBA" id="ARBA00023002"/>
    </source>
</evidence>
<dbReference type="OrthoDB" id="10253736at2759"/>
<keyword evidence="6" id="KW-0256">Endoplasmic reticulum</keyword>
<dbReference type="SUPFAM" id="SSF51735">
    <property type="entry name" value="NAD(P)-binding Rossmann-fold domains"/>
    <property type="match status" value="1"/>
</dbReference>
<keyword evidence="5" id="KW-0732">Signal</keyword>
<dbReference type="FunFam" id="3.40.50.720:FF:000224">
    <property type="entry name" value="Hydroxysteroid 17-beta dehydrogenase 11"/>
    <property type="match status" value="1"/>
</dbReference>
<dbReference type="Pfam" id="PF00106">
    <property type="entry name" value="adh_short"/>
    <property type="match status" value="1"/>
</dbReference>
<keyword evidence="7" id="KW-0521">NADP</keyword>
<dbReference type="PANTHER" id="PTHR24322">
    <property type="entry name" value="PKSB"/>
    <property type="match status" value="1"/>
</dbReference>
<dbReference type="GO" id="GO:0005811">
    <property type="term" value="C:lipid droplet"/>
    <property type="evidence" value="ECO:0007669"/>
    <property type="project" value="UniProtKB-SubCell"/>
</dbReference>
<organism evidence="18 19">
    <name type="scientific">Phrynocephalus forsythii</name>
    <dbReference type="NCBI Taxonomy" id="171643"/>
    <lineage>
        <taxon>Eukaryota</taxon>
        <taxon>Metazoa</taxon>
        <taxon>Chordata</taxon>
        <taxon>Craniata</taxon>
        <taxon>Vertebrata</taxon>
        <taxon>Euteleostomi</taxon>
        <taxon>Lepidosauria</taxon>
        <taxon>Squamata</taxon>
        <taxon>Bifurcata</taxon>
        <taxon>Unidentata</taxon>
        <taxon>Episquamata</taxon>
        <taxon>Toxicofera</taxon>
        <taxon>Iguania</taxon>
        <taxon>Acrodonta</taxon>
        <taxon>Agamidae</taxon>
        <taxon>Agaminae</taxon>
        <taxon>Phrynocephalus</taxon>
    </lineage>
</organism>
<evidence type="ECO:0000256" key="17">
    <source>
        <dbReference type="ARBA" id="ARBA00048906"/>
    </source>
</evidence>
<reference evidence="18" key="1">
    <citation type="journal article" date="2023" name="DNA Res.">
        <title>Chromosome-level genome assembly of Phrynocephalus forsythii using third-generation DNA sequencing and Hi-C analysis.</title>
        <authorList>
            <person name="Qi Y."/>
            <person name="Zhao W."/>
            <person name="Zhao Y."/>
            <person name="Niu C."/>
            <person name="Cao S."/>
            <person name="Zhang Y."/>
        </authorList>
    </citation>
    <scope>NUCLEOTIDE SEQUENCE</scope>
    <source>
        <tissue evidence="18">Muscle</tissue>
    </source>
</reference>
<keyword evidence="10" id="KW-0443">Lipid metabolism</keyword>
<dbReference type="EMBL" id="JAPFRF010000007">
    <property type="protein sequence ID" value="KAJ7327159.1"/>
    <property type="molecule type" value="Genomic_DNA"/>
</dbReference>
<evidence type="ECO:0000256" key="1">
    <source>
        <dbReference type="ARBA" id="ARBA00004240"/>
    </source>
</evidence>
<evidence type="ECO:0000256" key="4">
    <source>
        <dbReference type="ARBA" id="ARBA00022677"/>
    </source>
</evidence>
<dbReference type="CDD" id="cd05339">
    <property type="entry name" value="17beta-HSDXI-like_SDR_c"/>
    <property type="match status" value="1"/>
</dbReference>
<dbReference type="PANTHER" id="PTHR24322:SF489">
    <property type="entry name" value="ESTRADIOL 17-BETA-DEHYDROGENASE 11"/>
    <property type="match status" value="1"/>
</dbReference>
<keyword evidence="4" id="KW-0551">Lipid droplet</keyword>
<comment type="catalytic activity">
    <reaction evidence="17">
        <text>17beta-estradiol + NADP(+) = estrone + NADPH + H(+)</text>
        <dbReference type="Rhea" id="RHEA:24616"/>
        <dbReference type="ChEBI" id="CHEBI:15378"/>
        <dbReference type="ChEBI" id="CHEBI:16469"/>
        <dbReference type="ChEBI" id="CHEBI:17263"/>
        <dbReference type="ChEBI" id="CHEBI:57783"/>
        <dbReference type="ChEBI" id="CHEBI:58349"/>
        <dbReference type="EC" id="1.1.1.62"/>
    </reaction>
</comment>
<evidence type="ECO:0000313" key="18">
    <source>
        <dbReference type="EMBL" id="KAJ7327159.1"/>
    </source>
</evidence>
<dbReference type="GO" id="GO:0006694">
    <property type="term" value="P:steroid biosynthetic process"/>
    <property type="evidence" value="ECO:0007669"/>
    <property type="project" value="UniProtKB-KW"/>
</dbReference>
<comment type="catalytic activity">
    <reaction evidence="16">
        <text>17beta-estradiol + NAD(+) = estrone + NADH + H(+)</text>
        <dbReference type="Rhea" id="RHEA:24612"/>
        <dbReference type="ChEBI" id="CHEBI:15378"/>
        <dbReference type="ChEBI" id="CHEBI:16469"/>
        <dbReference type="ChEBI" id="CHEBI:17263"/>
        <dbReference type="ChEBI" id="CHEBI:57540"/>
        <dbReference type="ChEBI" id="CHEBI:57945"/>
        <dbReference type="EC" id="1.1.1.62"/>
    </reaction>
</comment>
<keyword evidence="3" id="KW-0444">Lipid biosynthesis</keyword>
<dbReference type="PRINTS" id="PR00081">
    <property type="entry name" value="GDHRDH"/>
</dbReference>
<keyword evidence="9" id="KW-0560">Oxidoreductase</keyword>
<name>A0A9Q1B114_9SAUR</name>
<evidence type="ECO:0000256" key="7">
    <source>
        <dbReference type="ARBA" id="ARBA00022857"/>
    </source>
</evidence>
<evidence type="ECO:0000256" key="16">
    <source>
        <dbReference type="ARBA" id="ARBA00048022"/>
    </source>
</evidence>
<evidence type="ECO:0000256" key="15">
    <source>
        <dbReference type="ARBA" id="ARBA00042911"/>
    </source>
</evidence>
<evidence type="ECO:0000256" key="10">
    <source>
        <dbReference type="ARBA" id="ARBA00023098"/>
    </source>
</evidence>
<keyword evidence="19" id="KW-1185">Reference proteome</keyword>
<evidence type="ECO:0000256" key="13">
    <source>
        <dbReference type="ARBA" id="ARBA00039801"/>
    </source>
</evidence>
<dbReference type="GO" id="GO:0005783">
    <property type="term" value="C:endoplasmic reticulum"/>
    <property type="evidence" value="ECO:0007669"/>
    <property type="project" value="UniProtKB-SubCell"/>
</dbReference>
<evidence type="ECO:0000256" key="3">
    <source>
        <dbReference type="ARBA" id="ARBA00022516"/>
    </source>
</evidence>